<dbReference type="Proteomes" id="UP000322315">
    <property type="component" value="Unassembled WGS sequence"/>
</dbReference>
<reference evidence="1" key="3">
    <citation type="submission" date="2019-09" db="EMBL/GenBank/DDBJ databases">
        <authorList>
            <person name="Zhang D.-C."/>
        </authorList>
    </citation>
    <scope>NUCLEOTIDE SEQUENCE</scope>
    <source>
        <strain evidence="1">RU-4-M-4</strain>
    </source>
</reference>
<dbReference type="InterPro" id="IPR046880">
    <property type="entry name" value="TPR-S"/>
</dbReference>
<proteinExistence type="predicted"/>
<reference evidence="2 3" key="2">
    <citation type="submission" date="2019-07" db="EMBL/GenBank/DDBJ databases">
        <title>Algibacter marinivivus sp. nov., isolated from the surface of a marine red alga.</title>
        <authorList>
            <person name="Zhong X."/>
            <person name="Xu W."/>
            <person name="Zhang Y."/>
            <person name="Zhang Q."/>
            <person name="Du Z."/>
        </authorList>
    </citation>
    <scope>NUCLEOTIDE SEQUENCE [LARGE SCALE GENOMIC DNA]</scope>
    <source>
        <strain evidence="2 3">RU-4-M-4</strain>
    </source>
</reference>
<dbReference type="SUPFAM" id="SSF48452">
    <property type="entry name" value="TPR-like"/>
    <property type="match status" value="1"/>
</dbReference>
<sequence>MKKTCFVIIGFGTKTDFETGRTINLDKTFESIIKPVFEDLDIFCFRSCDLPQSGVIDVKMYESIFKADFVVADISTLNANALYELGVRHALRPNTTIVIAENKVNIPFDVNHILVHFYEHLESDIGYSEVVRFQKHLKIQVESFLSKPETDSPIYTFLPNLKPPNFSENEIEKIEETVKSESHSVSDLLDLAERKTKAREFQFAKDLFKEAIKSKPNDSFIIQRFALTTYKSKQPSEEEALKEALKILESLNPKTTTDPETLGLLGAINKRLYENKENLSFLNEAIHFYERGYYVKQDYYNGINVAFLYTIKASLSTDQFDKYANYGQAKKIWKALLNKWSKIVEAPEFVNRGDKEWIYVTLAEACFGLGDLANEQNYLNMAKTIPDTDFAINTYNEQKNKIQNAMDTLDIIE</sequence>
<evidence type="ECO:0000313" key="3">
    <source>
        <dbReference type="Proteomes" id="UP000315145"/>
    </source>
</evidence>
<comment type="caution">
    <text evidence="1">The sequence shown here is derived from an EMBL/GenBank/DDBJ whole genome shotgun (WGS) entry which is preliminary data.</text>
</comment>
<protein>
    <submittedName>
        <fullName evidence="1">DUF4071 domain-containing protein</fullName>
    </submittedName>
</protein>
<dbReference type="OrthoDB" id="9815193at2"/>
<organism evidence="1 4">
    <name type="scientific">Algibacter amylolyticus</name>
    <dbReference type="NCBI Taxonomy" id="1608400"/>
    <lineage>
        <taxon>Bacteria</taxon>
        <taxon>Pseudomonadati</taxon>
        <taxon>Bacteroidota</taxon>
        <taxon>Flavobacteriia</taxon>
        <taxon>Flavobacteriales</taxon>
        <taxon>Flavobacteriaceae</taxon>
        <taxon>Algibacter</taxon>
    </lineage>
</organism>
<dbReference type="Pfam" id="PF20308">
    <property type="entry name" value="TPR-S"/>
    <property type="match status" value="1"/>
</dbReference>
<evidence type="ECO:0000313" key="4">
    <source>
        <dbReference type="Proteomes" id="UP000322315"/>
    </source>
</evidence>
<accession>A0A5M7B803</accession>
<dbReference type="RefSeq" id="WP_144116424.1">
    <property type="nucleotide sequence ID" value="NZ_JACHGE010000009.1"/>
</dbReference>
<keyword evidence="3" id="KW-1185">Reference proteome</keyword>
<dbReference type="Gene3D" id="1.25.40.10">
    <property type="entry name" value="Tetratricopeptide repeat domain"/>
    <property type="match status" value="1"/>
</dbReference>
<evidence type="ECO:0000313" key="1">
    <source>
        <dbReference type="EMBL" id="KAA5824387.1"/>
    </source>
</evidence>
<dbReference type="InterPro" id="IPR011990">
    <property type="entry name" value="TPR-like_helical_dom_sf"/>
</dbReference>
<reference evidence="1 4" key="1">
    <citation type="journal article" date="2015" name="Int. J. Syst. Evol. Microbiol.">
        <title>Algibacter amylolyticus sp. nov., isolated from intertidal sediment.</title>
        <authorList>
            <person name="Zhang D.C."/>
            <person name="Wu J."/>
            <person name="Neuner K."/>
            <person name="Yao J."/>
            <person name="Margesin R."/>
        </authorList>
    </citation>
    <scope>NUCLEOTIDE SEQUENCE [LARGE SCALE GENOMIC DNA]</scope>
    <source>
        <strain evidence="1 4">RU-4-M-4</strain>
    </source>
</reference>
<evidence type="ECO:0000313" key="2">
    <source>
        <dbReference type="EMBL" id="TSJ75160.1"/>
    </source>
</evidence>
<dbReference type="EMBL" id="VMBF01000006">
    <property type="protein sequence ID" value="TSJ75160.1"/>
    <property type="molecule type" value="Genomic_DNA"/>
</dbReference>
<gene>
    <name evidence="1" type="ORF">F2B50_09395</name>
    <name evidence="2" type="ORF">FPF71_09395</name>
</gene>
<dbReference type="Proteomes" id="UP000315145">
    <property type="component" value="Unassembled WGS sequence"/>
</dbReference>
<dbReference type="EMBL" id="VWRS01000006">
    <property type="protein sequence ID" value="KAA5824387.1"/>
    <property type="molecule type" value="Genomic_DNA"/>
</dbReference>
<name>A0A5M7B803_9FLAO</name>
<dbReference type="AlphaFoldDB" id="A0A5M7B803"/>